<evidence type="ECO:0000256" key="4">
    <source>
        <dbReference type="ARBA" id="ARBA00023242"/>
    </source>
</evidence>
<dbReference type="Gene3D" id="2.20.28.30">
    <property type="entry name" value="RNA polymerase ii, chain L"/>
    <property type="match status" value="1"/>
</dbReference>
<dbReference type="Pfam" id="PF03604">
    <property type="entry name" value="Zn_ribbon_RPAB4"/>
    <property type="match status" value="1"/>
</dbReference>
<dbReference type="PANTHER" id="PTHR12056">
    <property type="entry name" value="DNA-DIRECTED RNA POLYMERASES I, II, AND III"/>
    <property type="match status" value="1"/>
</dbReference>
<name>A0ABM1R767_CAMSA</name>
<reference evidence="7" key="2">
    <citation type="submission" date="2025-08" db="UniProtKB">
        <authorList>
            <consortium name="RefSeq"/>
        </authorList>
    </citation>
    <scope>IDENTIFICATION</scope>
    <source>
        <tissue evidence="7">Leaf</tissue>
    </source>
</reference>
<proteinExistence type="inferred from homology"/>
<keyword evidence="4" id="KW-0539">Nucleus</keyword>
<keyword evidence="6" id="KW-1185">Reference proteome</keyword>
<evidence type="ECO:0000256" key="3">
    <source>
        <dbReference type="ARBA" id="ARBA00022833"/>
    </source>
</evidence>
<dbReference type="InterPro" id="IPR039747">
    <property type="entry name" value="RPABC4"/>
</dbReference>
<comment type="subcellular location">
    <subcellularLocation>
        <location evidence="1">Nucleus</location>
    </subcellularLocation>
</comment>
<evidence type="ECO:0000313" key="7">
    <source>
        <dbReference type="RefSeq" id="XP_019094855.1"/>
    </source>
</evidence>
<keyword evidence="3" id="KW-0862">Zinc</keyword>
<evidence type="ECO:0000256" key="2">
    <source>
        <dbReference type="ARBA" id="ARBA00022723"/>
    </source>
</evidence>
<evidence type="ECO:0000256" key="1">
    <source>
        <dbReference type="ARBA" id="ARBA00004123"/>
    </source>
</evidence>
<keyword evidence="2" id="KW-0479">Metal-binding</keyword>
<gene>
    <name evidence="7" type="primary">LOC109130091</name>
</gene>
<evidence type="ECO:0000256" key="5">
    <source>
        <dbReference type="ARBA" id="ARBA00025770"/>
    </source>
</evidence>
<accession>A0ABM1R767</accession>
<sequence>MESKPEEPVVTYVCGDCGQENTLKRGDVFKCKECGFRVLYKKRIRRKRLIPAN</sequence>
<protein>
    <submittedName>
        <fullName evidence="7">DNA-directed RNA polymerases II, IV and V subunit 12-like</fullName>
    </submittedName>
</protein>
<reference evidence="6" key="1">
    <citation type="journal article" date="2014" name="Nat. Commun.">
        <title>The emerging biofuel crop Camelina sativa retains a highly undifferentiated hexaploid genome structure.</title>
        <authorList>
            <person name="Kagale S."/>
            <person name="Koh C."/>
            <person name="Nixon J."/>
            <person name="Bollina V."/>
            <person name="Clarke W.E."/>
            <person name="Tuteja R."/>
            <person name="Spillane C."/>
            <person name="Robinson S.J."/>
            <person name="Links M.G."/>
            <person name="Clarke C."/>
            <person name="Higgins E.E."/>
            <person name="Huebert T."/>
            <person name="Sharpe A.G."/>
            <person name="Parkin I.A."/>
        </authorList>
    </citation>
    <scope>NUCLEOTIDE SEQUENCE [LARGE SCALE GENOMIC DNA]</scope>
    <source>
        <strain evidence="6">cv. DH55</strain>
    </source>
</reference>
<dbReference type="InterPro" id="IPR029040">
    <property type="entry name" value="RPABC4/Spt4"/>
</dbReference>
<dbReference type="GeneID" id="109130091"/>
<dbReference type="SUPFAM" id="SSF63393">
    <property type="entry name" value="RNA polymerase subunits"/>
    <property type="match status" value="1"/>
</dbReference>
<organism evidence="6 7">
    <name type="scientific">Camelina sativa</name>
    <name type="common">False flax</name>
    <name type="synonym">Myagrum sativum</name>
    <dbReference type="NCBI Taxonomy" id="90675"/>
    <lineage>
        <taxon>Eukaryota</taxon>
        <taxon>Viridiplantae</taxon>
        <taxon>Streptophyta</taxon>
        <taxon>Embryophyta</taxon>
        <taxon>Tracheophyta</taxon>
        <taxon>Spermatophyta</taxon>
        <taxon>Magnoliopsida</taxon>
        <taxon>eudicotyledons</taxon>
        <taxon>Gunneridae</taxon>
        <taxon>Pentapetalae</taxon>
        <taxon>rosids</taxon>
        <taxon>malvids</taxon>
        <taxon>Brassicales</taxon>
        <taxon>Brassicaceae</taxon>
        <taxon>Camelineae</taxon>
        <taxon>Camelina</taxon>
    </lineage>
</organism>
<comment type="similarity">
    <text evidence="5">Belongs to the archaeal Rpo12/eukaryotic RPC10 RNA polymerase subunit family.</text>
</comment>
<dbReference type="SMART" id="SM00659">
    <property type="entry name" value="RPOLCX"/>
    <property type="match status" value="1"/>
</dbReference>
<dbReference type="InterPro" id="IPR006591">
    <property type="entry name" value="RNAP_P/RPABC4"/>
</dbReference>
<evidence type="ECO:0000313" key="6">
    <source>
        <dbReference type="Proteomes" id="UP000694864"/>
    </source>
</evidence>
<dbReference type="Proteomes" id="UP000694864">
    <property type="component" value="Chromosome 17"/>
</dbReference>
<dbReference type="PANTHER" id="PTHR12056:SF2">
    <property type="entry name" value="GEO11084P1"/>
    <property type="match status" value="1"/>
</dbReference>
<dbReference type="RefSeq" id="XP_019094855.1">
    <property type="nucleotide sequence ID" value="XM_019239310.1"/>
</dbReference>